<name>A0A1G5IX44_9RHOB</name>
<dbReference type="STRING" id="336292.SAMN05660710_02841"/>
<dbReference type="OrthoDB" id="344729at2"/>
<accession>A0A1G5IX44</accession>
<keyword evidence="3" id="KW-1185">Reference proteome</keyword>
<dbReference type="EMBL" id="FMVT01000010">
    <property type="protein sequence ID" value="SCY80643.1"/>
    <property type="molecule type" value="Genomic_DNA"/>
</dbReference>
<dbReference type="NCBIfam" id="NF041384">
    <property type="entry name" value="YHS_seleno_dom"/>
    <property type="match status" value="1"/>
</dbReference>
<dbReference type="AlphaFoldDB" id="A0A1G5IX44"/>
<sequence length="135" mass="14972">MRHLILALVLSTPGLPAAAQNWALGGFDPVGYASDGRATPGRSDIVTMWQGQLWHFASEENRARFESDPRAFEPAFDGNCPVTLAEGRRESGDPRRFAVVGGTLYLLRSGQAEEQFRQDPRGIIERARGNWDAMR</sequence>
<evidence type="ECO:0000256" key="1">
    <source>
        <dbReference type="SAM" id="SignalP"/>
    </source>
</evidence>
<protein>
    <recommendedName>
        <fullName evidence="4">YHS domain-containing protein</fullName>
    </recommendedName>
</protein>
<evidence type="ECO:0000313" key="3">
    <source>
        <dbReference type="Proteomes" id="UP000199502"/>
    </source>
</evidence>
<reference evidence="2 3" key="1">
    <citation type="submission" date="2016-10" db="EMBL/GenBank/DDBJ databases">
        <authorList>
            <person name="de Groot N.N."/>
        </authorList>
    </citation>
    <scope>NUCLEOTIDE SEQUENCE [LARGE SCALE GENOMIC DNA]</scope>
    <source>
        <strain evidence="2 3">CGMCC 1.8925</strain>
    </source>
</reference>
<feature type="chain" id="PRO_5011460331" description="YHS domain-containing protein" evidence="1">
    <location>
        <begin position="20"/>
        <end position="135"/>
    </location>
</feature>
<evidence type="ECO:0000313" key="2">
    <source>
        <dbReference type="EMBL" id="SCY80643.1"/>
    </source>
</evidence>
<organism evidence="2 3">
    <name type="scientific">Paracoccus tibetensis</name>
    <dbReference type="NCBI Taxonomy" id="336292"/>
    <lineage>
        <taxon>Bacteria</taxon>
        <taxon>Pseudomonadati</taxon>
        <taxon>Pseudomonadota</taxon>
        <taxon>Alphaproteobacteria</taxon>
        <taxon>Rhodobacterales</taxon>
        <taxon>Paracoccaceae</taxon>
        <taxon>Paracoccus</taxon>
    </lineage>
</organism>
<dbReference type="Proteomes" id="UP000199502">
    <property type="component" value="Unassembled WGS sequence"/>
</dbReference>
<evidence type="ECO:0008006" key="4">
    <source>
        <dbReference type="Google" id="ProtNLM"/>
    </source>
</evidence>
<proteinExistence type="predicted"/>
<gene>
    <name evidence="2" type="ORF">SAMN05660710_02841</name>
</gene>
<feature type="signal peptide" evidence="1">
    <location>
        <begin position="1"/>
        <end position="19"/>
    </location>
</feature>
<dbReference type="RefSeq" id="WP_090745918.1">
    <property type="nucleotide sequence ID" value="NZ_FMVT01000010.1"/>
</dbReference>
<keyword evidence="1" id="KW-0732">Signal</keyword>